<name>A0A6D2IWF2_9BRAS</name>
<dbReference type="PROSITE" id="PS51450">
    <property type="entry name" value="LRR"/>
    <property type="match status" value="1"/>
</dbReference>
<evidence type="ECO:0000256" key="8">
    <source>
        <dbReference type="ARBA" id="ARBA00022989"/>
    </source>
</evidence>
<dbReference type="PANTHER" id="PTHR48062:SF52">
    <property type="entry name" value="RECEPTOR-LIKE PROTEIN 8-RELATED"/>
    <property type="match status" value="1"/>
</dbReference>
<dbReference type="Pfam" id="PF08263">
    <property type="entry name" value="LRRNT_2"/>
    <property type="match status" value="1"/>
</dbReference>
<keyword evidence="10" id="KW-0675">Receptor</keyword>
<evidence type="ECO:0000256" key="9">
    <source>
        <dbReference type="ARBA" id="ARBA00023136"/>
    </source>
</evidence>
<evidence type="ECO:0000256" key="1">
    <source>
        <dbReference type="ARBA" id="ARBA00004251"/>
    </source>
</evidence>
<dbReference type="OrthoDB" id="4691307at2759"/>
<keyword evidence="8 12" id="KW-1133">Transmembrane helix</keyword>
<dbReference type="Gene3D" id="3.80.10.10">
    <property type="entry name" value="Ribonuclease Inhibitor"/>
    <property type="match status" value="5"/>
</dbReference>
<keyword evidence="7" id="KW-0677">Repeat</keyword>
<dbReference type="InterPro" id="IPR051502">
    <property type="entry name" value="RLP_Defense_Trigger"/>
</dbReference>
<dbReference type="Pfam" id="PF13855">
    <property type="entry name" value="LRR_8"/>
    <property type="match status" value="3"/>
</dbReference>
<comment type="caution">
    <text evidence="15">The sequence shown here is derived from an EMBL/GenBank/DDBJ whole genome shotgun (WGS) entry which is preliminary data.</text>
</comment>
<feature type="domain" description="Leucine-rich repeat-containing N-terminal plant-type" evidence="14">
    <location>
        <begin position="31"/>
        <end position="73"/>
    </location>
</feature>
<dbReference type="InterPro" id="IPR001611">
    <property type="entry name" value="Leu-rich_rpt"/>
</dbReference>
<dbReference type="PANTHER" id="PTHR48062">
    <property type="entry name" value="RECEPTOR-LIKE PROTEIN 14"/>
    <property type="match status" value="1"/>
</dbReference>
<evidence type="ECO:0000256" key="12">
    <source>
        <dbReference type="SAM" id="Phobius"/>
    </source>
</evidence>
<dbReference type="Pfam" id="PF13516">
    <property type="entry name" value="LRR_6"/>
    <property type="match status" value="1"/>
</dbReference>
<dbReference type="SUPFAM" id="SSF52047">
    <property type="entry name" value="RNI-like"/>
    <property type="match status" value="1"/>
</dbReference>
<feature type="signal peptide" evidence="13">
    <location>
        <begin position="1"/>
        <end position="24"/>
    </location>
</feature>
<evidence type="ECO:0000256" key="6">
    <source>
        <dbReference type="ARBA" id="ARBA00022729"/>
    </source>
</evidence>
<evidence type="ECO:0000256" key="3">
    <source>
        <dbReference type="ARBA" id="ARBA00022475"/>
    </source>
</evidence>
<keyword evidence="11" id="KW-0325">Glycoprotein</keyword>
<proteinExistence type="inferred from homology"/>
<dbReference type="GO" id="GO:0005886">
    <property type="term" value="C:plasma membrane"/>
    <property type="evidence" value="ECO:0007669"/>
    <property type="project" value="UniProtKB-SubCell"/>
</dbReference>
<evidence type="ECO:0000256" key="10">
    <source>
        <dbReference type="ARBA" id="ARBA00023170"/>
    </source>
</evidence>
<evidence type="ECO:0000313" key="15">
    <source>
        <dbReference type="EMBL" id="CAA7032895.1"/>
    </source>
</evidence>
<comment type="subcellular location">
    <subcellularLocation>
        <location evidence="1">Cell membrane</location>
        <topology evidence="1">Single-pass type I membrane protein</topology>
    </subcellularLocation>
</comment>
<feature type="transmembrane region" description="Helical" evidence="12">
    <location>
        <begin position="859"/>
        <end position="882"/>
    </location>
</feature>
<keyword evidence="4" id="KW-0433">Leucine-rich repeat</keyword>
<sequence>MKEKVFLGQNLIWVLMLLLGQLHGYKICIEKERKALLELKNYMVSRSFDQDQVLPTWTNDTKSNCCQWKGVECKSTSGRVTGIAFGRLYSGESSLLNLSLLHPFEEVRSLNMSGQKYVNLFNGFFDDVEGYKSLSRLKNLEILDLSSNEFNNSIFPFLNAATSLTTLSLRGNHMDGPFQAKELKDLTNLELLDLSRNTFNGTVHEFTHLKKLKALDLSYNEFSGSMQLQELKNWTNLEVLGLGWNRLSGPIEVVCEMKNLQELDLSGNQFVGQLPLCLGSLKKLQITTSQAYSLSVHSPTSQSSSLEKIPSFLMYQKSLRLVDLSSNILSGHIPTWLLANNTELEVLQLQNNSFTIFKMPTIVHNLRVLDFSSNDIGGVFLDNIGHTLPNLVHMNGSNNELHGTFPSSMGEMKNIYFLDLSYNNFSGMLPRSFFRGCFSLNILKLSRNKFSGDFLPKGTNFPALNVLRVDDNLFTGEIGVGLLSSNNTLSILDMSNNFLTGAVPGWISELYALEFLLISNNFLQGLIPPSLLAMPYLSFLDLSGNLFSGALPSHVNNAMAKKILFLHNNNFTGLIPNTLLEHVQILDIRNNELYGGIPQFVHAEDINILLLRGNNLTGSIPRQLCELRNIRLLDLSDNKLNGSIPSCLHNLTFGMAGGEEKIGNYIAIASPPENLHLQFYKFTFVVEELLVDYFTYQEIEIKFTTKKRYDSYTGGSDFSSGILDYMYGMDLSNNALSSVIPAELGELFKLRALNLSHNLLSSSIPSSFSNLKDIESLDLSYNMLHGSIPHQLTSLTSLVVFDVSHNNLSGIISQGMQFNTFNERNYLGNPLLCGPPTDRSCEANGGEEDGEEEEAIDMMAFYFSTTSVYVTVLLGILVLMWFDCPWRRAWLRMVDAFIASARSMLP</sequence>
<evidence type="ECO:0000256" key="13">
    <source>
        <dbReference type="SAM" id="SignalP"/>
    </source>
</evidence>
<keyword evidence="16" id="KW-1185">Reference proteome</keyword>
<dbReference type="InterPro" id="IPR003591">
    <property type="entry name" value="Leu-rich_rpt_typical-subtyp"/>
</dbReference>
<evidence type="ECO:0000256" key="4">
    <source>
        <dbReference type="ARBA" id="ARBA00022614"/>
    </source>
</evidence>
<evidence type="ECO:0000256" key="7">
    <source>
        <dbReference type="ARBA" id="ARBA00022737"/>
    </source>
</evidence>
<keyword evidence="6 13" id="KW-0732">Signal</keyword>
<evidence type="ECO:0000259" key="14">
    <source>
        <dbReference type="Pfam" id="PF08263"/>
    </source>
</evidence>
<dbReference type="Proteomes" id="UP000467841">
    <property type="component" value="Unassembled WGS sequence"/>
</dbReference>
<dbReference type="Pfam" id="PF00560">
    <property type="entry name" value="LRR_1"/>
    <property type="match status" value="3"/>
</dbReference>
<evidence type="ECO:0000256" key="5">
    <source>
        <dbReference type="ARBA" id="ARBA00022692"/>
    </source>
</evidence>
<reference evidence="15" key="1">
    <citation type="submission" date="2020-01" db="EMBL/GenBank/DDBJ databases">
        <authorList>
            <person name="Mishra B."/>
        </authorList>
    </citation>
    <scope>NUCLEOTIDE SEQUENCE [LARGE SCALE GENOMIC DNA]</scope>
</reference>
<keyword evidence="5 12" id="KW-0812">Transmembrane</keyword>
<dbReference type="InterPro" id="IPR032675">
    <property type="entry name" value="LRR_dom_sf"/>
</dbReference>
<evidence type="ECO:0000313" key="16">
    <source>
        <dbReference type="Proteomes" id="UP000467841"/>
    </source>
</evidence>
<dbReference type="SMART" id="SM00369">
    <property type="entry name" value="LRR_TYP"/>
    <property type="match status" value="8"/>
</dbReference>
<keyword evidence="3" id="KW-1003">Cell membrane</keyword>
<organism evidence="15 16">
    <name type="scientific">Microthlaspi erraticum</name>
    <dbReference type="NCBI Taxonomy" id="1685480"/>
    <lineage>
        <taxon>Eukaryota</taxon>
        <taxon>Viridiplantae</taxon>
        <taxon>Streptophyta</taxon>
        <taxon>Embryophyta</taxon>
        <taxon>Tracheophyta</taxon>
        <taxon>Spermatophyta</taxon>
        <taxon>Magnoliopsida</taxon>
        <taxon>eudicotyledons</taxon>
        <taxon>Gunneridae</taxon>
        <taxon>Pentapetalae</taxon>
        <taxon>rosids</taxon>
        <taxon>malvids</taxon>
        <taxon>Brassicales</taxon>
        <taxon>Brassicaceae</taxon>
        <taxon>Coluteocarpeae</taxon>
        <taxon>Microthlaspi</taxon>
    </lineage>
</organism>
<dbReference type="SUPFAM" id="SSF52058">
    <property type="entry name" value="L domain-like"/>
    <property type="match status" value="2"/>
</dbReference>
<dbReference type="FunFam" id="3.80.10.10:FF:001579">
    <property type="entry name" value="LRR receptor-like serine/threonine-protein kinase GSO2"/>
    <property type="match status" value="1"/>
</dbReference>
<comment type="similarity">
    <text evidence="2">Belongs to the RLP family.</text>
</comment>
<dbReference type="EMBL" id="CACVBM020001129">
    <property type="protein sequence ID" value="CAA7032895.1"/>
    <property type="molecule type" value="Genomic_DNA"/>
</dbReference>
<dbReference type="InterPro" id="IPR013210">
    <property type="entry name" value="LRR_N_plant-typ"/>
</dbReference>
<feature type="chain" id="PRO_5025415396" description="Leucine-rich repeat-containing N-terminal plant-type domain-containing protein" evidence="13">
    <location>
        <begin position="25"/>
        <end position="906"/>
    </location>
</feature>
<evidence type="ECO:0000256" key="11">
    <source>
        <dbReference type="ARBA" id="ARBA00023180"/>
    </source>
</evidence>
<keyword evidence="9 12" id="KW-0472">Membrane</keyword>
<evidence type="ECO:0000256" key="2">
    <source>
        <dbReference type="ARBA" id="ARBA00009592"/>
    </source>
</evidence>
<gene>
    <name evidence="15" type="ORF">MERR_LOCUS20130</name>
</gene>
<dbReference type="AlphaFoldDB" id="A0A6D2IWF2"/>
<accession>A0A6D2IWF2</accession>
<protein>
    <recommendedName>
        <fullName evidence="14">Leucine-rich repeat-containing N-terminal plant-type domain-containing protein</fullName>
    </recommendedName>
</protein>